<dbReference type="InterPro" id="IPR040256">
    <property type="entry name" value="At4g02000-like"/>
</dbReference>
<feature type="domain" description="DUF4283" evidence="2">
    <location>
        <begin position="324"/>
        <end position="408"/>
    </location>
</feature>
<feature type="region of interest" description="Disordered" evidence="1">
    <location>
        <begin position="28"/>
        <end position="91"/>
    </location>
</feature>
<evidence type="ECO:0000313" key="3">
    <source>
        <dbReference type="EMBL" id="RVX00346.1"/>
    </source>
</evidence>
<evidence type="ECO:0000256" key="1">
    <source>
        <dbReference type="SAM" id="MobiDB-lite"/>
    </source>
</evidence>
<dbReference type="InterPro" id="IPR025558">
    <property type="entry name" value="DUF4283"/>
</dbReference>
<comment type="caution">
    <text evidence="3">The sequence shown here is derived from an EMBL/GenBank/DDBJ whole genome shotgun (WGS) entry which is preliminary data.</text>
</comment>
<protein>
    <recommendedName>
        <fullName evidence="2">DUF4283 domain-containing protein</fullName>
    </recommendedName>
</protein>
<accession>A0A438IUN8</accession>
<reference evidence="3 4" key="1">
    <citation type="journal article" date="2018" name="PLoS Genet.">
        <title>Population sequencing reveals clonal diversity and ancestral inbreeding in the grapevine cultivar Chardonnay.</title>
        <authorList>
            <person name="Roach M.J."/>
            <person name="Johnson D.L."/>
            <person name="Bohlmann J."/>
            <person name="van Vuuren H.J."/>
            <person name="Jones S.J."/>
            <person name="Pretorius I.S."/>
            <person name="Schmidt S.A."/>
            <person name="Borneman A.R."/>
        </authorList>
    </citation>
    <scope>NUCLEOTIDE SEQUENCE [LARGE SCALE GENOMIC DNA]</scope>
    <source>
        <strain evidence="4">cv. Chardonnay</strain>
        <tissue evidence="3">Leaf</tissue>
    </source>
</reference>
<dbReference type="AlphaFoldDB" id="A0A438IUN8"/>
<dbReference type="Proteomes" id="UP000288805">
    <property type="component" value="Unassembled WGS sequence"/>
</dbReference>
<feature type="compositionally biased region" description="Low complexity" evidence="1">
    <location>
        <begin position="43"/>
        <end position="64"/>
    </location>
</feature>
<evidence type="ECO:0000259" key="2">
    <source>
        <dbReference type="Pfam" id="PF14111"/>
    </source>
</evidence>
<dbReference type="Pfam" id="PF14111">
    <property type="entry name" value="DUF4283"/>
    <property type="match status" value="1"/>
</dbReference>
<dbReference type="PANTHER" id="PTHR31286">
    <property type="entry name" value="GLYCINE-RICH CELL WALL STRUCTURAL PROTEIN 1.8-LIKE"/>
    <property type="match status" value="1"/>
</dbReference>
<dbReference type="PANTHER" id="PTHR31286:SF99">
    <property type="entry name" value="DUF4283 DOMAIN-CONTAINING PROTEIN"/>
    <property type="match status" value="1"/>
</dbReference>
<evidence type="ECO:0000313" key="4">
    <source>
        <dbReference type="Proteomes" id="UP000288805"/>
    </source>
</evidence>
<proteinExistence type="predicted"/>
<name>A0A438IUN8_VITVI</name>
<feature type="compositionally biased region" description="Polar residues" evidence="1">
    <location>
        <begin position="28"/>
        <end position="42"/>
    </location>
</feature>
<gene>
    <name evidence="3" type="ORF">CK203_024658</name>
</gene>
<sequence length="463" mass="53529">MPEETLSNHVEASVEPKVLSRLCNPMSVKQPQDSLKQVQKPHTSSPLLSSTLSSSKVVASSFSKGQQPTQDDEFEPAQPTKQSAIPQLSPMPDATIQFHSEVMQRSTKQRKIKSIPGLREHLTLAYWKGKSSQHKLQSSKTNHNMHLCQKDRQEHTRTSQKPSLNLIQRNFYVGIVVEQTEDVRAEVTSSTPHQIHLSVQVLSEAFDGMLCGVGADTDALNGIPYEVDDNLEPFTQHWDSSFFYTSESLMYHQPQNGFLSQRKLRKDGIPCYWVKNSENCRSLWSENILPIQSFHFWMLMKLVARDLGDGPKLRYSPTELARLREQWKYSLIAKVLGKKLQLQYYRDHLLRLWSAEGSLKIIELGCEFFVLKFSEFLDYEKVRKGVPWLIHGYYIAIRPWSENFKPSEATITHTWVWARLPELPIEYYDKEVLFEIGEAIGRPIKIDPITERQEKRQICENMH</sequence>
<dbReference type="EMBL" id="QGNW01000082">
    <property type="protein sequence ID" value="RVX00346.1"/>
    <property type="molecule type" value="Genomic_DNA"/>
</dbReference>
<organism evidence="3 4">
    <name type="scientific">Vitis vinifera</name>
    <name type="common">Grape</name>
    <dbReference type="NCBI Taxonomy" id="29760"/>
    <lineage>
        <taxon>Eukaryota</taxon>
        <taxon>Viridiplantae</taxon>
        <taxon>Streptophyta</taxon>
        <taxon>Embryophyta</taxon>
        <taxon>Tracheophyta</taxon>
        <taxon>Spermatophyta</taxon>
        <taxon>Magnoliopsida</taxon>
        <taxon>eudicotyledons</taxon>
        <taxon>Gunneridae</taxon>
        <taxon>Pentapetalae</taxon>
        <taxon>rosids</taxon>
        <taxon>Vitales</taxon>
        <taxon>Vitaceae</taxon>
        <taxon>Viteae</taxon>
        <taxon>Vitis</taxon>
    </lineage>
</organism>